<proteinExistence type="predicted"/>
<evidence type="ECO:0000313" key="2">
    <source>
        <dbReference type="EMBL" id="MFD0920501.1"/>
    </source>
</evidence>
<organism evidence="2 3">
    <name type="scientific">Saccharopolyspora rosea</name>
    <dbReference type="NCBI Taxonomy" id="524884"/>
    <lineage>
        <taxon>Bacteria</taxon>
        <taxon>Bacillati</taxon>
        <taxon>Actinomycetota</taxon>
        <taxon>Actinomycetes</taxon>
        <taxon>Pseudonocardiales</taxon>
        <taxon>Pseudonocardiaceae</taxon>
        <taxon>Saccharopolyspora</taxon>
    </lineage>
</organism>
<keyword evidence="1" id="KW-0812">Transmembrane</keyword>
<feature type="transmembrane region" description="Helical" evidence="1">
    <location>
        <begin position="38"/>
        <end position="56"/>
    </location>
</feature>
<keyword evidence="1" id="KW-0472">Membrane</keyword>
<evidence type="ECO:0008006" key="4">
    <source>
        <dbReference type="Google" id="ProtNLM"/>
    </source>
</evidence>
<evidence type="ECO:0000256" key="1">
    <source>
        <dbReference type="SAM" id="Phobius"/>
    </source>
</evidence>
<gene>
    <name evidence="2" type="ORF">ACFQ16_12180</name>
</gene>
<comment type="caution">
    <text evidence="2">The sequence shown here is derived from an EMBL/GenBank/DDBJ whole genome shotgun (WGS) entry which is preliminary data.</text>
</comment>
<keyword evidence="3" id="KW-1185">Reference proteome</keyword>
<accession>A0ABW3FUR8</accession>
<feature type="transmembrane region" description="Helical" evidence="1">
    <location>
        <begin position="7"/>
        <end position="26"/>
    </location>
</feature>
<protein>
    <recommendedName>
        <fullName evidence="4">DUF3311 domain-containing protein</fullName>
    </recommendedName>
</protein>
<dbReference type="Proteomes" id="UP001597018">
    <property type="component" value="Unassembled WGS sequence"/>
</dbReference>
<reference evidence="3" key="1">
    <citation type="journal article" date="2019" name="Int. J. Syst. Evol. Microbiol.">
        <title>The Global Catalogue of Microorganisms (GCM) 10K type strain sequencing project: providing services to taxonomists for standard genome sequencing and annotation.</title>
        <authorList>
            <consortium name="The Broad Institute Genomics Platform"/>
            <consortium name="The Broad Institute Genome Sequencing Center for Infectious Disease"/>
            <person name="Wu L."/>
            <person name="Ma J."/>
        </authorList>
    </citation>
    <scope>NUCLEOTIDE SEQUENCE [LARGE SCALE GENOMIC DNA]</scope>
    <source>
        <strain evidence="3">CCUG 56401</strain>
    </source>
</reference>
<name>A0ABW3FUR8_9PSEU</name>
<sequence length="69" mass="7909">MKRRHLTLLPVIPALALLGSVYLPFVNAPTLWFGMPSLFVWVSVWVLLITPTLLVVERGWARHRKEGDE</sequence>
<evidence type="ECO:0000313" key="3">
    <source>
        <dbReference type="Proteomes" id="UP001597018"/>
    </source>
</evidence>
<keyword evidence="1" id="KW-1133">Transmembrane helix</keyword>
<dbReference type="RefSeq" id="WP_263248094.1">
    <property type="nucleotide sequence ID" value="NZ_BAABLT010000005.1"/>
</dbReference>
<dbReference type="EMBL" id="JBHTIW010000007">
    <property type="protein sequence ID" value="MFD0920501.1"/>
    <property type="molecule type" value="Genomic_DNA"/>
</dbReference>